<keyword evidence="5 6" id="KW-0472">Membrane</keyword>
<dbReference type="AlphaFoldDB" id="A0A1G9N5N5"/>
<dbReference type="STRING" id="686624.SAMN04488242_2916"/>
<keyword evidence="2" id="KW-1003">Cell membrane</keyword>
<name>A0A1G9N5N5_9ACTN</name>
<feature type="transmembrane region" description="Helical" evidence="6">
    <location>
        <begin position="135"/>
        <end position="156"/>
    </location>
</feature>
<feature type="transmembrane region" description="Helical" evidence="6">
    <location>
        <begin position="162"/>
        <end position="182"/>
    </location>
</feature>
<dbReference type="PANTHER" id="PTHR30250">
    <property type="entry name" value="PST FAMILY PREDICTED COLANIC ACID TRANSPORTER"/>
    <property type="match status" value="1"/>
</dbReference>
<organism evidence="7 8">
    <name type="scientific">Tessaracoccus oleiagri</name>
    <dbReference type="NCBI Taxonomy" id="686624"/>
    <lineage>
        <taxon>Bacteria</taxon>
        <taxon>Bacillati</taxon>
        <taxon>Actinomycetota</taxon>
        <taxon>Actinomycetes</taxon>
        <taxon>Propionibacteriales</taxon>
        <taxon>Propionibacteriaceae</taxon>
        <taxon>Tessaracoccus</taxon>
    </lineage>
</organism>
<feature type="transmembrane region" description="Helical" evidence="6">
    <location>
        <begin position="285"/>
        <end position="308"/>
    </location>
</feature>
<dbReference type="GO" id="GO:0005886">
    <property type="term" value="C:plasma membrane"/>
    <property type="evidence" value="ECO:0007669"/>
    <property type="project" value="UniProtKB-SubCell"/>
</dbReference>
<dbReference type="PANTHER" id="PTHR30250:SF11">
    <property type="entry name" value="O-ANTIGEN TRANSPORTER-RELATED"/>
    <property type="match status" value="1"/>
</dbReference>
<evidence type="ECO:0000313" key="8">
    <source>
        <dbReference type="Proteomes" id="UP000199475"/>
    </source>
</evidence>
<evidence type="ECO:0000256" key="4">
    <source>
        <dbReference type="ARBA" id="ARBA00022989"/>
    </source>
</evidence>
<proteinExistence type="predicted"/>
<reference evidence="7 8" key="1">
    <citation type="submission" date="2016-10" db="EMBL/GenBank/DDBJ databases">
        <authorList>
            <person name="de Groot N.N."/>
        </authorList>
    </citation>
    <scope>NUCLEOTIDE SEQUENCE [LARGE SCALE GENOMIC DNA]</scope>
    <source>
        <strain evidence="7 8">CGMCC 1.9159</strain>
    </source>
</reference>
<comment type="subcellular location">
    <subcellularLocation>
        <location evidence="1">Cell membrane</location>
        <topology evidence="1">Multi-pass membrane protein</topology>
    </subcellularLocation>
</comment>
<evidence type="ECO:0000313" key="7">
    <source>
        <dbReference type="EMBL" id="SDL81778.1"/>
    </source>
</evidence>
<feature type="transmembrane region" description="Helical" evidence="6">
    <location>
        <begin position="79"/>
        <end position="99"/>
    </location>
</feature>
<feature type="transmembrane region" description="Helical" evidence="6">
    <location>
        <begin position="375"/>
        <end position="394"/>
    </location>
</feature>
<evidence type="ECO:0000256" key="5">
    <source>
        <dbReference type="ARBA" id="ARBA00023136"/>
    </source>
</evidence>
<evidence type="ECO:0000256" key="1">
    <source>
        <dbReference type="ARBA" id="ARBA00004651"/>
    </source>
</evidence>
<evidence type="ECO:0000256" key="6">
    <source>
        <dbReference type="SAM" id="Phobius"/>
    </source>
</evidence>
<feature type="transmembrane region" description="Helical" evidence="6">
    <location>
        <begin position="345"/>
        <end position="369"/>
    </location>
</feature>
<sequence length="401" mass="41544">MKGFSRLALVGSLLAVGSAAGALSKWILVWLSDLFGGPSAVGAYSLLLAVGTPLFVASQLGLRTILLTSQTAWPWRTYLTLRLFGTLAAVICLCLFVLVVPAIPLSLGLAVVALKLFDSIADLDFARLQYHNHLATLGILGVAGALVSIVGSISAAALFQSVLAAVVAAALASAAVAVVATARARHLPYSASAPGGYRAILGASIPVTSAQLLASLLTYLPVLFLSMWGDLATVGIYAGVAYVLTAADLMGSTLAKLMISPLMEVAKNCGRAAVASTSRRLTLRIMIVGLGICAALMQWGSGFFSWVYGPEFALPWYSLALFALAAIFIVMSYTLSVSLNVLNAYLSVTVSFAAACIVAVVVGSILHSFGVQGLIVGPMMAASGAATRALLMLWRVTKASR</sequence>
<feature type="transmembrane region" description="Helical" evidence="6">
    <location>
        <begin position="314"/>
        <end position="333"/>
    </location>
</feature>
<dbReference type="InterPro" id="IPR050833">
    <property type="entry name" value="Poly_Biosynth_Transport"/>
</dbReference>
<feature type="transmembrane region" description="Helical" evidence="6">
    <location>
        <begin position="46"/>
        <end position="67"/>
    </location>
</feature>
<dbReference type="EMBL" id="FNGP01000007">
    <property type="protein sequence ID" value="SDL81778.1"/>
    <property type="molecule type" value="Genomic_DNA"/>
</dbReference>
<keyword evidence="4 6" id="KW-1133">Transmembrane helix</keyword>
<accession>A0A1G9N5N5</accession>
<keyword evidence="3 6" id="KW-0812">Transmembrane</keyword>
<evidence type="ECO:0000256" key="2">
    <source>
        <dbReference type="ARBA" id="ARBA00022475"/>
    </source>
</evidence>
<evidence type="ECO:0008006" key="9">
    <source>
        <dbReference type="Google" id="ProtNLM"/>
    </source>
</evidence>
<dbReference type="Proteomes" id="UP000199475">
    <property type="component" value="Unassembled WGS sequence"/>
</dbReference>
<keyword evidence="8" id="KW-1185">Reference proteome</keyword>
<evidence type="ECO:0000256" key="3">
    <source>
        <dbReference type="ARBA" id="ARBA00022692"/>
    </source>
</evidence>
<gene>
    <name evidence="7" type="ORF">SAMN04488242_2916</name>
</gene>
<protein>
    <recommendedName>
        <fullName evidence="9">Membrane protein involved in the export of O-antigen and teichoic acid</fullName>
    </recommendedName>
</protein>